<feature type="region of interest" description="Disordered" evidence="1">
    <location>
        <begin position="1"/>
        <end position="20"/>
    </location>
</feature>
<evidence type="ECO:0000313" key="4">
    <source>
        <dbReference type="Proteomes" id="UP000184501"/>
    </source>
</evidence>
<reference evidence="3 4" key="1">
    <citation type="submission" date="2016-11" db="EMBL/GenBank/DDBJ databases">
        <authorList>
            <person name="Jaros S."/>
            <person name="Januszkiewicz K."/>
            <person name="Wedrychowicz H."/>
        </authorList>
    </citation>
    <scope>NUCLEOTIDE SEQUENCE [LARGE SCALE GENOMIC DNA]</scope>
    <source>
        <strain evidence="3 4">DSM 44523</strain>
    </source>
</reference>
<dbReference type="EMBL" id="FQVN01000014">
    <property type="protein sequence ID" value="SHG82965.1"/>
    <property type="molecule type" value="Genomic_DNA"/>
</dbReference>
<feature type="transmembrane region" description="Helical" evidence="2">
    <location>
        <begin position="259"/>
        <end position="279"/>
    </location>
</feature>
<accession>A0A1M5N0I7</accession>
<evidence type="ECO:0000256" key="1">
    <source>
        <dbReference type="SAM" id="MobiDB-lite"/>
    </source>
</evidence>
<keyword evidence="2" id="KW-0812">Transmembrane</keyword>
<keyword evidence="2" id="KW-0472">Membrane</keyword>
<feature type="transmembrane region" description="Helical" evidence="2">
    <location>
        <begin position="410"/>
        <end position="440"/>
    </location>
</feature>
<keyword evidence="2" id="KW-1133">Transmembrane helix</keyword>
<proteinExistence type="predicted"/>
<gene>
    <name evidence="3" type="ORF">SAMN05444320_114118</name>
</gene>
<evidence type="ECO:0000313" key="3">
    <source>
        <dbReference type="EMBL" id="SHG82965.1"/>
    </source>
</evidence>
<name>A0A1M5N0I7_STRHI</name>
<organism evidence="3 4">
    <name type="scientific">Streptoalloteichus hindustanus</name>
    <dbReference type="NCBI Taxonomy" id="2017"/>
    <lineage>
        <taxon>Bacteria</taxon>
        <taxon>Bacillati</taxon>
        <taxon>Actinomycetota</taxon>
        <taxon>Actinomycetes</taxon>
        <taxon>Pseudonocardiales</taxon>
        <taxon>Pseudonocardiaceae</taxon>
        <taxon>Streptoalloteichus</taxon>
    </lineage>
</organism>
<dbReference type="AlphaFoldDB" id="A0A1M5N0I7"/>
<dbReference type="RefSeq" id="WP_143174468.1">
    <property type="nucleotide sequence ID" value="NZ_FQVN01000014.1"/>
</dbReference>
<keyword evidence="4" id="KW-1185">Reference proteome</keyword>
<evidence type="ECO:0000256" key="2">
    <source>
        <dbReference type="SAM" id="Phobius"/>
    </source>
</evidence>
<protein>
    <submittedName>
        <fullName evidence="3">Uncharacterized protein</fullName>
    </submittedName>
</protein>
<sequence>MTAPPGTHHFPPPHMHNHNEAHSGAYVGQQVGEHYGDTAFHYESIYHINQGDPPVRRHEVAVNFLSGGTPREAERLFGELLWEGHATTERAYYYVLSVVSDRSFNDLNGELLARIVSARKMCVSLPRDDWWDAFDVVWRLMRHVRQEVEGDASGEEQQQALESFHALRTERQDEIVLHLDMIMSGVLQERLEARQAHRVVTERMRDGRAARAWKFFQADPAAPREHVPAPSKSAPVDWIRALLGSAVAALVLPDTMSQLWSVGVLVAIPLLVAGGYFLVRHGITREALTLYTMVRRREVMPPAQPVEARSPGHWVSTAFVQEIHELVDRHFSKARPHDPGDWPGYTFGIRTHLKRRLVDLYGNAQVTPAALGWLIDWHARRVAAGWSTQALFQPPVVMSRRDQNLFRTGVALVVVGLAALVSAGLVLSALFLGIGGFFVVRGTIRILGLRKMDNILAADARRLHAEEMRAYQEWLHVLSDRPSDAEMARWLAMDKIYLRNDALRRANLPNHDLVAHVVMTEGAKDAMRARVLHGPPRYSKYVVQIFLLTRGGVREARVELDFLTGEAKNERRNLFRYDALASATVNETGVRTTRGEGPRTEEVERLRRRTFQLTLVNGQNITVMAENFRSQAESLEDDSELFLVALQASGIETALPILEAVASEGPDWIAREQERRERWSRDWYE</sequence>
<dbReference type="OrthoDB" id="4501073at2"/>
<dbReference type="Proteomes" id="UP000184501">
    <property type="component" value="Unassembled WGS sequence"/>
</dbReference>